<gene>
    <name evidence="1" type="ORF">BpHYR1_002502</name>
</gene>
<organism evidence="1 2">
    <name type="scientific">Brachionus plicatilis</name>
    <name type="common">Marine rotifer</name>
    <name type="synonym">Brachionus muelleri</name>
    <dbReference type="NCBI Taxonomy" id="10195"/>
    <lineage>
        <taxon>Eukaryota</taxon>
        <taxon>Metazoa</taxon>
        <taxon>Spiralia</taxon>
        <taxon>Gnathifera</taxon>
        <taxon>Rotifera</taxon>
        <taxon>Eurotatoria</taxon>
        <taxon>Monogononta</taxon>
        <taxon>Pseudotrocha</taxon>
        <taxon>Ploima</taxon>
        <taxon>Brachionidae</taxon>
        <taxon>Brachionus</taxon>
    </lineage>
</organism>
<evidence type="ECO:0000313" key="1">
    <source>
        <dbReference type="EMBL" id="RNA14197.1"/>
    </source>
</evidence>
<dbReference type="Proteomes" id="UP000276133">
    <property type="component" value="Unassembled WGS sequence"/>
</dbReference>
<dbReference type="EMBL" id="REGN01005242">
    <property type="protein sequence ID" value="RNA14197.1"/>
    <property type="molecule type" value="Genomic_DNA"/>
</dbReference>
<keyword evidence="2" id="KW-1185">Reference proteome</keyword>
<sequence length="63" mass="7069">MDMKNLKSNIIRSLNSQVHKNIPKDQSIIKGFDFGTSNIMLNLFCQCFSHFSGSPSTCDLTQS</sequence>
<comment type="caution">
    <text evidence="1">The sequence shown here is derived from an EMBL/GenBank/DDBJ whole genome shotgun (WGS) entry which is preliminary data.</text>
</comment>
<evidence type="ECO:0000313" key="2">
    <source>
        <dbReference type="Proteomes" id="UP000276133"/>
    </source>
</evidence>
<proteinExistence type="predicted"/>
<dbReference type="AlphaFoldDB" id="A0A3M7QRY1"/>
<protein>
    <submittedName>
        <fullName evidence="1">Uncharacterized protein</fullName>
    </submittedName>
</protein>
<reference evidence="1 2" key="1">
    <citation type="journal article" date="2018" name="Sci. Rep.">
        <title>Genomic signatures of local adaptation to the degree of environmental predictability in rotifers.</title>
        <authorList>
            <person name="Franch-Gras L."/>
            <person name="Hahn C."/>
            <person name="Garcia-Roger E.M."/>
            <person name="Carmona M.J."/>
            <person name="Serra M."/>
            <person name="Gomez A."/>
        </authorList>
    </citation>
    <scope>NUCLEOTIDE SEQUENCE [LARGE SCALE GENOMIC DNA]</scope>
    <source>
        <strain evidence="1">HYR1</strain>
    </source>
</reference>
<accession>A0A3M7QRY1</accession>
<name>A0A3M7QRY1_BRAPC</name>